<name>A0AAD4BM38_BOLED</name>
<protein>
    <recommendedName>
        <fullName evidence="2">PIN domain-containing protein</fullName>
    </recommendedName>
</protein>
<comment type="caution">
    <text evidence="3">The sequence shown here is derived from an EMBL/GenBank/DDBJ whole genome shotgun (WGS) entry which is preliminary data.</text>
</comment>
<dbReference type="Gene3D" id="3.40.50.1010">
    <property type="entry name" value="5'-nuclease"/>
    <property type="match status" value="1"/>
</dbReference>
<feature type="compositionally biased region" description="Acidic residues" evidence="1">
    <location>
        <begin position="1"/>
        <end position="24"/>
    </location>
</feature>
<evidence type="ECO:0000313" key="3">
    <source>
        <dbReference type="EMBL" id="KAF8433922.1"/>
    </source>
</evidence>
<dbReference type="AlphaFoldDB" id="A0AAD4BM38"/>
<gene>
    <name evidence="3" type="ORF">L210DRAFT_3506856</name>
</gene>
<organism evidence="3 4">
    <name type="scientific">Boletus edulis BED1</name>
    <dbReference type="NCBI Taxonomy" id="1328754"/>
    <lineage>
        <taxon>Eukaryota</taxon>
        <taxon>Fungi</taxon>
        <taxon>Dikarya</taxon>
        <taxon>Basidiomycota</taxon>
        <taxon>Agaricomycotina</taxon>
        <taxon>Agaricomycetes</taxon>
        <taxon>Agaricomycetidae</taxon>
        <taxon>Boletales</taxon>
        <taxon>Boletineae</taxon>
        <taxon>Boletaceae</taxon>
        <taxon>Boletoideae</taxon>
        <taxon>Boletus</taxon>
    </lineage>
</organism>
<feature type="region of interest" description="Disordered" evidence="1">
    <location>
        <begin position="1"/>
        <end position="27"/>
    </location>
</feature>
<reference evidence="3" key="1">
    <citation type="submission" date="2019-10" db="EMBL/GenBank/DDBJ databases">
        <authorList>
            <consortium name="DOE Joint Genome Institute"/>
            <person name="Kuo A."/>
            <person name="Miyauchi S."/>
            <person name="Kiss E."/>
            <person name="Drula E."/>
            <person name="Kohler A."/>
            <person name="Sanchez-Garcia M."/>
            <person name="Andreopoulos B."/>
            <person name="Barry K.W."/>
            <person name="Bonito G."/>
            <person name="Buee M."/>
            <person name="Carver A."/>
            <person name="Chen C."/>
            <person name="Cichocki N."/>
            <person name="Clum A."/>
            <person name="Culley D."/>
            <person name="Crous P.W."/>
            <person name="Fauchery L."/>
            <person name="Girlanda M."/>
            <person name="Hayes R."/>
            <person name="Keri Z."/>
            <person name="LaButti K."/>
            <person name="Lipzen A."/>
            <person name="Lombard V."/>
            <person name="Magnuson J."/>
            <person name="Maillard F."/>
            <person name="Morin E."/>
            <person name="Murat C."/>
            <person name="Nolan M."/>
            <person name="Ohm R."/>
            <person name="Pangilinan J."/>
            <person name="Pereira M."/>
            <person name="Perotto S."/>
            <person name="Peter M."/>
            <person name="Riley R."/>
            <person name="Sitrit Y."/>
            <person name="Stielow B."/>
            <person name="Szollosi G."/>
            <person name="Zifcakova L."/>
            <person name="Stursova M."/>
            <person name="Spatafora J.W."/>
            <person name="Tedersoo L."/>
            <person name="Vaario L.-M."/>
            <person name="Yamada A."/>
            <person name="Yan M."/>
            <person name="Wang P."/>
            <person name="Xu J."/>
            <person name="Bruns T."/>
            <person name="Baldrian P."/>
            <person name="Vilgalys R."/>
            <person name="Henrissat B."/>
            <person name="Grigoriev I.V."/>
            <person name="Hibbett D."/>
            <person name="Nagy L.G."/>
            <person name="Martin F.M."/>
        </authorList>
    </citation>
    <scope>NUCLEOTIDE SEQUENCE</scope>
    <source>
        <strain evidence="3">BED1</strain>
    </source>
</reference>
<sequence length="147" mass="16109">MDIDIDDAEADESSEGEDGEEDSEEVKALKARRRYLRSLLASAQRLPPSSLIHRSKRHPRWSTTPTLNVVPGYSILALDTNIILSSLSVVASIVESLRWTVIIPVPVIMELDGLCSNSSQLGEAAQEAIVYITSHTSKSNYLTTLSV</sequence>
<evidence type="ECO:0000313" key="4">
    <source>
        <dbReference type="Proteomes" id="UP001194468"/>
    </source>
</evidence>
<accession>A0AAD4BM38</accession>
<dbReference type="InterPro" id="IPR002716">
    <property type="entry name" value="PIN_dom"/>
</dbReference>
<reference evidence="3" key="2">
    <citation type="journal article" date="2020" name="Nat. Commun.">
        <title>Large-scale genome sequencing of mycorrhizal fungi provides insights into the early evolution of symbiotic traits.</title>
        <authorList>
            <person name="Miyauchi S."/>
            <person name="Kiss E."/>
            <person name="Kuo A."/>
            <person name="Drula E."/>
            <person name="Kohler A."/>
            <person name="Sanchez-Garcia M."/>
            <person name="Morin E."/>
            <person name="Andreopoulos B."/>
            <person name="Barry K.W."/>
            <person name="Bonito G."/>
            <person name="Buee M."/>
            <person name="Carver A."/>
            <person name="Chen C."/>
            <person name="Cichocki N."/>
            <person name="Clum A."/>
            <person name="Culley D."/>
            <person name="Crous P.W."/>
            <person name="Fauchery L."/>
            <person name="Girlanda M."/>
            <person name="Hayes R.D."/>
            <person name="Keri Z."/>
            <person name="LaButti K."/>
            <person name="Lipzen A."/>
            <person name="Lombard V."/>
            <person name="Magnuson J."/>
            <person name="Maillard F."/>
            <person name="Murat C."/>
            <person name="Nolan M."/>
            <person name="Ohm R.A."/>
            <person name="Pangilinan J."/>
            <person name="Pereira M.F."/>
            <person name="Perotto S."/>
            <person name="Peter M."/>
            <person name="Pfister S."/>
            <person name="Riley R."/>
            <person name="Sitrit Y."/>
            <person name="Stielow J.B."/>
            <person name="Szollosi G."/>
            <person name="Zifcakova L."/>
            <person name="Stursova M."/>
            <person name="Spatafora J.W."/>
            <person name="Tedersoo L."/>
            <person name="Vaario L.M."/>
            <person name="Yamada A."/>
            <person name="Yan M."/>
            <person name="Wang P."/>
            <person name="Xu J."/>
            <person name="Bruns T."/>
            <person name="Baldrian P."/>
            <person name="Vilgalys R."/>
            <person name="Dunand C."/>
            <person name="Henrissat B."/>
            <person name="Grigoriev I.V."/>
            <person name="Hibbett D."/>
            <person name="Nagy L.G."/>
            <person name="Martin F.M."/>
        </authorList>
    </citation>
    <scope>NUCLEOTIDE SEQUENCE</scope>
    <source>
        <strain evidence="3">BED1</strain>
    </source>
</reference>
<dbReference type="Proteomes" id="UP001194468">
    <property type="component" value="Unassembled WGS sequence"/>
</dbReference>
<keyword evidence="4" id="KW-1185">Reference proteome</keyword>
<dbReference type="EMBL" id="WHUW01000031">
    <property type="protein sequence ID" value="KAF8433922.1"/>
    <property type="molecule type" value="Genomic_DNA"/>
</dbReference>
<proteinExistence type="predicted"/>
<feature type="domain" description="PIN" evidence="2">
    <location>
        <begin position="78"/>
        <end position="139"/>
    </location>
</feature>
<evidence type="ECO:0000256" key="1">
    <source>
        <dbReference type="SAM" id="MobiDB-lite"/>
    </source>
</evidence>
<dbReference type="Pfam" id="PF13638">
    <property type="entry name" value="PIN_4"/>
    <property type="match status" value="1"/>
</dbReference>
<evidence type="ECO:0000259" key="2">
    <source>
        <dbReference type="Pfam" id="PF13638"/>
    </source>
</evidence>